<proteinExistence type="predicted"/>
<accession>A0A0A2V4T5</accession>
<sequence length="69" mass="7365">MQLLSMLLTLSLSGFIIAAPVVTSEVGGNNRPALTVGDFKNSEDDPIEIAIGSERVPYVEGSIIYPDDK</sequence>
<feature type="signal peptide" evidence="1">
    <location>
        <begin position="1"/>
        <end position="18"/>
    </location>
</feature>
<evidence type="ECO:0000256" key="1">
    <source>
        <dbReference type="SAM" id="SignalP"/>
    </source>
</evidence>
<feature type="chain" id="PRO_5001994865" evidence="1">
    <location>
        <begin position="19"/>
        <end position="69"/>
    </location>
</feature>
<evidence type="ECO:0000313" key="3">
    <source>
        <dbReference type="Proteomes" id="UP000030106"/>
    </source>
</evidence>
<organism evidence="2 3">
    <name type="scientific">Beauveria bassiana D1-5</name>
    <dbReference type="NCBI Taxonomy" id="1245745"/>
    <lineage>
        <taxon>Eukaryota</taxon>
        <taxon>Fungi</taxon>
        <taxon>Dikarya</taxon>
        <taxon>Ascomycota</taxon>
        <taxon>Pezizomycotina</taxon>
        <taxon>Sordariomycetes</taxon>
        <taxon>Hypocreomycetidae</taxon>
        <taxon>Hypocreales</taxon>
        <taxon>Cordycipitaceae</taxon>
        <taxon>Beauveria</taxon>
    </lineage>
</organism>
<name>A0A0A2V4T5_BEABA</name>
<comment type="caution">
    <text evidence="2">The sequence shown here is derived from an EMBL/GenBank/DDBJ whole genome shotgun (WGS) entry which is preliminary data.</text>
</comment>
<dbReference type="EMBL" id="ANFO01001377">
    <property type="protein sequence ID" value="KGQ02806.1"/>
    <property type="molecule type" value="Genomic_DNA"/>
</dbReference>
<gene>
    <name evidence="2" type="ORF">BBAD15_g11970</name>
</gene>
<dbReference type="HOGENOM" id="CLU_2775560_0_0_1"/>
<keyword evidence="1" id="KW-0732">Signal</keyword>
<reference evidence="2 3" key="1">
    <citation type="submission" date="2012-10" db="EMBL/GenBank/DDBJ databases">
        <title>Genome sequencing and analysis of entomopathogenic fungi Beauveria bassiana D1-5.</title>
        <authorList>
            <person name="Li Q."/>
            <person name="Wang L."/>
            <person name="Zhang Z."/>
            <person name="Wang Q."/>
            <person name="Ren J."/>
            <person name="Wang M."/>
            <person name="Xu W."/>
            <person name="Wang J."/>
            <person name="Lu Y."/>
            <person name="Du Q."/>
            <person name="Sun Z."/>
        </authorList>
    </citation>
    <scope>NUCLEOTIDE SEQUENCE [LARGE SCALE GENOMIC DNA]</scope>
    <source>
        <strain evidence="2 3">D1-5</strain>
    </source>
</reference>
<evidence type="ECO:0000313" key="2">
    <source>
        <dbReference type="EMBL" id="KGQ02806.1"/>
    </source>
</evidence>
<dbReference type="Proteomes" id="UP000030106">
    <property type="component" value="Unassembled WGS sequence"/>
</dbReference>
<protein>
    <submittedName>
        <fullName evidence="2">Uncharacterized protein</fullName>
    </submittedName>
</protein>
<dbReference type="AlphaFoldDB" id="A0A0A2V4T5"/>